<dbReference type="Proteomes" id="UP000198518">
    <property type="component" value="Unassembled WGS sequence"/>
</dbReference>
<proteinExistence type="predicted"/>
<dbReference type="Gene3D" id="3.30.530.20">
    <property type="match status" value="1"/>
</dbReference>
<dbReference type="SUPFAM" id="SSF55961">
    <property type="entry name" value="Bet v1-like"/>
    <property type="match status" value="1"/>
</dbReference>
<dbReference type="CDD" id="cd07820">
    <property type="entry name" value="SRPBCC_3"/>
    <property type="match status" value="1"/>
</dbReference>
<protein>
    <submittedName>
        <fullName evidence="1">Ligand-binding SRPBCC domain-containing protein</fullName>
    </submittedName>
</protein>
<accession>A0A1I0QUT3</accession>
<evidence type="ECO:0000313" key="1">
    <source>
        <dbReference type="EMBL" id="SEW31210.1"/>
    </source>
</evidence>
<reference evidence="1 2" key="1">
    <citation type="submission" date="2016-10" db="EMBL/GenBank/DDBJ databases">
        <authorList>
            <person name="de Groot N.N."/>
        </authorList>
    </citation>
    <scope>NUCLEOTIDE SEQUENCE [LARGE SCALE GENOMIC DNA]</scope>
    <source>
        <strain evidence="1 2">CGMCC 1.5337</strain>
    </source>
</reference>
<dbReference type="STRING" id="355548.SAMN04487945_3006"/>
<organism evidence="1 2">
    <name type="scientific">Halobacterium jilantaiense</name>
    <dbReference type="NCBI Taxonomy" id="355548"/>
    <lineage>
        <taxon>Archaea</taxon>
        <taxon>Methanobacteriati</taxon>
        <taxon>Methanobacteriota</taxon>
        <taxon>Stenosarchaea group</taxon>
        <taxon>Halobacteria</taxon>
        <taxon>Halobacteriales</taxon>
        <taxon>Halobacteriaceae</taxon>
        <taxon>Halobacterium</taxon>
    </lineage>
</organism>
<dbReference type="EMBL" id="FOJA01000001">
    <property type="protein sequence ID" value="SEW31210.1"/>
    <property type="molecule type" value="Genomic_DNA"/>
</dbReference>
<dbReference type="InterPro" id="IPR023393">
    <property type="entry name" value="START-like_dom_sf"/>
</dbReference>
<sequence length="160" mass="18249">MQTFERDLRVDAPLDEVWAFHSTVDGLLALTPDLANLRIDDVEWPADRGERDDEVLVEGTRIHMSVRPLGVGPRQTWKSVITERVEEDDHAYFVDRMEDGPFPAWEHTHSFFADGDQTVLRDHVEYRAPLGGLGALGSTAVMRPMFYFRHRETRASLGDA</sequence>
<dbReference type="AlphaFoldDB" id="A0A1I0QUT3"/>
<dbReference type="RefSeq" id="WP_089670281.1">
    <property type="nucleotide sequence ID" value="NZ_FOJA01000001.1"/>
</dbReference>
<evidence type="ECO:0000313" key="2">
    <source>
        <dbReference type="Proteomes" id="UP000198518"/>
    </source>
</evidence>
<dbReference type="OrthoDB" id="10357at2157"/>
<name>A0A1I0QUT3_9EURY</name>
<keyword evidence="2" id="KW-1185">Reference proteome</keyword>
<gene>
    <name evidence="1" type="ORF">SAMN04487945_3006</name>
</gene>
<dbReference type="Pfam" id="PF10604">
    <property type="entry name" value="Polyketide_cyc2"/>
    <property type="match status" value="1"/>
</dbReference>
<dbReference type="InterPro" id="IPR019587">
    <property type="entry name" value="Polyketide_cyclase/dehydratase"/>
</dbReference>